<evidence type="ECO:0000256" key="2">
    <source>
        <dbReference type="ARBA" id="ARBA00008653"/>
    </source>
</evidence>
<dbReference type="InterPro" id="IPR041616">
    <property type="entry name" value="PheRS_beta_core"/>
</dbReference>
<dbReference type="SUPFAM" id="SSF46955">
    <property type="entry name" value="Putative DNA-binding domain"/>
    <property type="match status" value="1"/>
</dbReference>
<dbReference type="CDD" id="cd00769">
    <property type="entry name" value="PheRS_beta_core"/>
    <property type="match status" value="1"/>
</dbReference>
<comment type="cofactor">
    <cofactor evidence="15">
        <name>Mg(2+)</name>
        <dbReference type="ChEBI" id="CHEBI:18420"/>
    </cofactor>
    <text evidence="15">Binds 2 magnesium ions per tetramer.</text>
</comment>
<accession>R4KBI5</accession>
<evidence type="ECO:0000256" key="11">
    <source>
        <dbReference type="ARBA" id="ARBA00022884"/>
    </source>
</evidence>
<sequence length="796" mass="88588">MKVPVEWLKDYVDININAKKLGDALTLSGSKVEEIITSGDEIQKVVTGKILKIEPHPDAEKLVVCQLEVGQEEPIQIVTGANNMKENDIVPVALHGSSLPGGLKIKKGKLRGIPSNGMMCSEEELGLAEEGTVHGLMILPSDTAVGKDIKEVLNLDKAVIDFEITSNRPDCLSVIGIARETAATLNTKYKMPSLDYEYKCKNNIKDEIKVEIKVEIKDKLCRRYMARGIKNVKIEKSPAWIEERLLQAGVRPINNIVDITNFVMLELGQPMHAYDRRRITSNSIVVERAKEGENFTTLDGVERKLNSDVLTIKDGENTVGLAGIMGGLNSEVEDDTSEIIFEAANFDGTNIRVSSQKLNIRTEASGRFEKDLDPNLAELALNRACNLIEQLGAGEIMEGTIDIYTSPVKEHSVEVDSKWVNRFLGLELSKEEMKNCLDRLELTTEISGDKLIVNVPTFRTDIDIREDVAEEIVRIYGYNNVTSTNLKVSSVRTGRYKNQIIKDMTIDALLACGLNEAITYSFVSPKVFDKILLPEDSGLRKAVAIRNPLGEDYSIMRTTTVPSIMEALARNYSRNNEVVRLFELGRVYIPKEEADKIPEEKNVITIGMYGKADYLDLKGVVENLLEALGAKGVSFERESENPSYHPGKTAKITMKNKEIGILGEIHPDVAGNYDVDTACYVAEIDFDFLIENAVIERKYKALPKFPAVTRDMALILDEAVLVQQIEDIISKKGGNIVESFKLFDIYKGKQIPEGKKSVAYSITYRSKNKTLTDKEVDKAHGKILSTLEHVLGAQLR</sequence>
<dbReference type="CDD" id="cd02796">
    <property type="entry name" value="tRNA_bind_bactPheRS"/>
    <property type="match status" value="1"/>
</dbReference>
<dbReference type="InterPro" id="IPR045864">
    <property type="entry name" value="aa-tRNA-synth_II/BPL/LPL"/>
</dbReference>
<dbReference type="InterPro" id="IPR005121">
    <property type="entry name" value="Fdx_antiC-bd"/>
</dbReference>
<feature type="binding site" evidence="15">
    <location>
        <position position="467"/>
    </location>
    <ligand>
        <name>Mg(2+)</name>
        <dbReference type="ChEBI" id="CHEBI:18420"/>
        <note>shared with alpha subunit</note>
    </ligand>
</feature>
<dbReference type="SUPFAM" id="SSF55681">
    <property type="entry name" value="Class II aaRS and biotin synthetases"/>
    <property type="match status" value="1"/>
</dbReference>
<feature type="domain" description="TRNA-binding" evidence="17">
    <location>
        <begin position="39"/>
        <end position="150"/>
    </location>
</feature>
<dbReference type="NCBIfam" id="NF045760">
    <property type="entry name" value="YtpR"/>
    <property type="match status" value="1"/>
</dbReference>
<keyword evidence="4 15" id="KW-0963">Cytoplasm</keyword>
<dbReference type="SMART" id="SM00873">
    <property type="entry name" value="B3_4"/>
    <property type="match status" value="1"/>
</dbReference>
<dbReference type="GO" id="GO:0000049">
    <property type="term" value="F:tRNA binding"/>
    <property type="evidence" value="ECO:0007669"/>
    <property type="project" value="UniProtKB-UniRule"/>
</dbReference>
<evidence type="ECO:0000256" key="13">
    <source>
        <dbReference type="ARBA" id="ARBA00023146"/>
    </source>
</evidence>
<evidence type="ECO:0000256" key="3">
    <source>
        <dbReference type="ARBA" id="ARBA00011209"/>
    </source>
</evidence>
<dbReference type="InterPro" id="IPR033714">
    <property type="entry name" value="tRNA_bind_bactPheRS"/>
</dbReference>
<dbReference type="eggNOG" id="COG0072">
    <property type="taxonomic scope" value="Bacteria"/>
</dbReference>
<dbReference type="Pfam" id="PF03483">
    <property type="entry name" value="B3_4"/>
    <property type="match status" value="1"/>
</dbReference>
<evidence type="ECO:0000256" key="16">
    <source>
        <dbReference type="PROSITE-ProRule" id="PRU00209"/>
    </source>
</evidence>
<dbReference type="InterPro" id="IPR020825">
    <property type="entry name" value="Phe-tRNA_synthase-like_B3/B4"/>
</dbReference>
<dbReference type="RefSeq" id="WP_015616198.1">
    <property type="nucleotide sequence ID" value="NC_021182.1"/>
</dbReference>
<dbReference type="Pfam" id="PF01588">
    <property type="entry name" value="tRNA_bind"/>
    <property type="match status" value="1"/>
</dbReference>
<dbReference type="EMBL" id="CP003261">
    <property type="protein sequence ID" value="AGK97909.1"/>
    <property type="molecule type" value="Genomic_DNA"/>
</dbReference>
<feature type="domain" description="FDX-ACB" evidence="18">
    <location>
        <begin position="703"/>
        <end position="796"/>
    </location>
</feature>
<evidence type="ECO:0000256" key="12">
    <source>
        <dbReference type="ARBA" id="ARBA00022917"/>
    </source>
</evidence>
<dbReference type="SMART" id="SM00896">
    <property type="entry name" value="FDX-ACB"/>
    <property type="match status" value="1"/>
</dbReference>
<feature type="binding site" evidence="15">
    <location>
        <position position="470"/>
    </location>
    <ligand>
        <name>Mg(2+)</name>
        <dbReference type="ChEBI" id="CHEBI:18420"/>
        <note>shared with alpha subunit</note>
    </ligand>
</feature>
<protein>
    <recommendedName>
        <fullName evidence="15">Phenylalanine--tRNA ligase beta subunit</fullName>
        <ecNumber evidence="15">6.1.1.20</ecNumber>
    </recommendedName>
    <alternativeName>
        <fullName evidence="15">Phenylalanyl-tRNA synthetase beta subunit</fullName>
        <shortName evidence="15">PheRS</shortName>
    </alternativeName>
</protein>
<keyword evidence="9 15" id="KW-0067">ATP-binding</keyword>
<dbReference type="HAMAP" id="MF_00283">
    <property type="entry name" value="Phe_tRNA_synth_beta1"/>
    <property type="match status" value="1"/>
</dbReference>
<keyword evidence="11 16" id="KW-0694">RNA-binding</keyword>
<keyword evidence="13 15" id="KW-0030">Aminoacyl-tRNA synthetase</keyword>
<evidence type="ECO:0000256" key="6">
    <source>
        <dbReference type="ARBA" id="ARBA00022598"/>
    </source>
</evidence>
<comment type="similarity">
    <text evidence="2 15">Belongs to the phenylalanyl-tRNA synthetase beta subunit family. Type 1 subfamily.</text>
</comment>
<dbReference type="PANTHER" id="PTHR10947:SF0">
    <property type="entry name" value="PHENYLALANINE--TRNA LIGASE BETA SUBUNIT"/>
    <property type="match status" value="1"/>
</dbReference>
<dbReference type="PROSITE" id="PS51447">
    <property type="entry name" value="FDX_ACB"/>
    <property type="match status" value="1"/>
</dbReference>
<dbReference type="InterPro" id="IPR009061">
    <property type="entry name" value="DNA-bd_dom_put_sf"/>
</dbReference>
<feature type="binding site" evidence="15">
    <location>
        <position position="461"/>
    </location>
    <ligand>
        <name>Mg(2+)</name>
        <dbReference type="ChEBI" id="CHEBI:18420"/>
        <note>shared with alpha subunit</note>
    </ligand>
</feature>
<evidence type="ECO:0000256" key="14">
    <source>
        <dbReference type="ARBA" id="ARBA00049255"/>
    </source>
</evidence>
<evidence type="ECO:0000313" key="20">
    <source>
        <dbReference type="EMBL" id="AGK97909.1"/>
    </source>
</evidence>
<evidence type="ECO:0000256" key="15">
    <source>
        <dbReference type="HAMAP-Rule" id="MF_00283"/>
    </source>
</evidence>
<dbReference type="InterPro" id="IPR005146">
    <property type="entry name" value="B3/B4_tRNA-bd"/>
</dbReference>
<proteinExistence type="inferred from homology"/>
<keyword evidence="7 15" id="KW-0479">Metal-binding</keyword>
<dbReference type="InterPro" id="IPR012340">
    <property type="entry name" value="NA-bd_OB-fold"/>
</dbReference>
<dbReference type="HOGENOM" id="CLU_016891_0_0_9"/>
<comment type="subunit">
    <text evidence="3 15">Tetramer of two alpha and two beta subunits.</text>
</comment>
<dbReference type="NCBIfam" id="TIGR00472">
    <property type="entry name" value="pheT_bact"/>
    <property type="match status" value="1"/>
</dbReference>
<dbReference type="GO" id="GO:0005524">
    <property type="term" value="F:ATP binding"/>
    <property type="evidence" value="ECO:0007669"/>
    <property type="project" value="UniProtKB-UniRule"/>
</dbReference>
<evidence type="ECO:0000256" key="1">
    <source>
        <dbReference type="ARBA" id="ARBA00004496"/>
    </source>
</evidence>
<dbReference type="PROSITE" id="PS51483">
    <property type="entry name" value="B5"/>
    <property type="match status" value="1"/>
</dbReference>
<dbReference type="SUPFAM" id="SSF56037">
    <property type="entry name" value="PheT/TilS domain"/>
    <property type="match status" value="1"/>
</dbReference>
<dbReference type="Pfam" id="PF03484">
    <property type="entry name" value="B5"/>
    <property type="match status" value="1"/>
</dbReference>
<dbReference type="GO" id="GO:0009328">
    <property type="term" value="C:phenylalanine-tRNA ligase complex"/>
    <property type="evidence" value="ECO:0007669"/>
    <property type="project" value="TreeGrafter"/>
</dbReference>
<dbReference type="InterPro" id="IPR002547">
    <property type="entry name" value="tRNA-bd_dom"/>
</dbReference>
<comment type="subcellular location">
    <subcellularLocation>
        <location evidence="1 15">Cytoplasm</location>
    </subcellularLocation>
</comment>
<dbReference type="Gene3D" id="3.30.930.10">
    <property type="entry name" value="Bira Bifunctional Protein, Domain 2"/>
    <property type="match status" value="1"/>
</dbReference>
<dbReference type="Gene3D" id="3.30.70.380">
    <property type="entry name" value="Ferrodoxin-fold anticodon-binding domain"/>
    <property type="match status" value="1"/>
</dbReference>
<dbReference type="SMART" id="SM00874">
    <property type="entry name" value="B5"/>
    <property type="match status" value="1"/>
</dbReference>
<evidence type="ECO:0000313" key="21">
    <source>
        <dbReference type="Proteomes" id="UP000013523"/>
    </source>
</evidence>
<evidence type="ECO:0000259" key="19">
    <source>
        <dbReference type="PROSITE" id="PS51483"/>
    </source>
</evidence>
<evidence type="ECO:0000256" key="8">
    <source>
        <dbReference type="ARBA" id="ARBA00022741"/>
    </source>
</evidence>
<dbReference type="SUPFAM" id="SSF50249">
    <property type="entry name" value="Nucleic acid-binding proteins"/>
    <property type="match status" value="1"/>
</dbReference>
<dbReference type="InterPro" id="IPR045060">
    <property type="entry name" value="Phe-tRNA-ligase_IIc_bsu"/>
</dbReference>
<dbReference type="EC" id="6.1.1.20" evidence="15"/>
<keyword evidence="12 15" id="KW-0648">Protein biosynthesis</keyword>
<dbReference type="PATRIC" id="fig|86416.3.peg.3079"/>
<evidence type="ECO:0000259" key="18">
    <source>
        <dbReference type="PROSITE" id="PS51447"/>
    </source>
</evidence>
<dbReference type="InterPro" id="IPR005147">
    <property type="entry name" value="tRNA_synthase_B5-dom"/>
</dbReference>
<feature type="binding site" evidence="15">
    <location>
        <position position="471"/>
    </location>
    <ligand>
        <name>Mg(2+)</name>
        <dbReference type="ChEBI" id="CHEBI:18420"/>
        <note>shared with alpha subunit</note>
    </ligand>
</feature>
<dbReference type="Gene3D" id="2.40.50.140">
    <property type="entry name" value="Nucleic acid-binding proteins"/>
    <property type="match status" value="1"/>
</dbReference>
<evidence type="ECO:0000256" key="9">
    <source>
        <dbReference type="ARBA" id="ARBA00022840"/>
    </source>
</evidence>
<evidence type="ECO:0000256" key="5">
    <source>
        <dbReference type="ARBA" id="ARBA00022555"/>
    </source>
</evidence>
<reference evidence="20 21" key="1">
    <citation type="submission" date="2012-01" db="EMBL/GenBank/DDBJ databases">
        <title>Complete sequence of chromosome of Clostridium pasteurianum BC1.</title>
        <authorList>
            <consortium name="US DOE Joint Genome Institute"/>
            <person name="Lucas S."/>
            <person name="Han J."/>
            <person name="Lapidus A."/>
            <person name="Cheng J.-F."/>
            <person name="Goodwin L."/>
            <person name="Pitluck S."/>
            <person name="Peters L."/>
            <person name="Mikhailova N."/>
            <person name="Teshima H."/>
            <person name="Detter J.C."/>
            <person name="Han C."/>
            <person name="Tapia R."/>
            <person name="Land M."/>
            <person name="Hauser L."/>
            <person name="Kyrpides N."/>
            <person name="Ivanova N."/>
            <person name="Pagani I."/>
            <person name="Dunn J."/>
            <person name="Taghavi S."/>
            <person name="Francis A."/>
            <person name="van der Lelie D."/>
            <person name="Woyke T."/>
        </authorList>
    </citation>
    <scope>NUCLEOTIDE SEQUENCE [LARGE SCALE GENOMIC DNA]</scope>
    <source>
        <strain evidence="20 21">BC1</strain>
    </source>
</reference>
<keyword evidence="8 15" id="KW-0547">Nucleotide-binding</keyword>
<dbReference type="SUPFAM" id="SSF54991">
    <property type="entry name" value="Anticodon-binding domain of PheRS"/>
    <property type="match status" value="1"/>
</dbReference>
<keyword evidence="10 15" id="KW-0460">Magnesium</keyword>
<dbReference type="GO" id="GO:0140096">
    <property type="term" value="F:catalytic activity, acting on a protein"/>
    <property type="evidence" value="ECO:0007669"/>
    <property type="project" value="UniProtKB-ARBA"/>
</dbReference>
<organism evidence="20 21">
    <name type="scientific">Clostridium pasteurianum BC1</name>
    <dbReference type="NCBI Taxonomy" id="86416"/>
    <lineage>
        <taxon>Bacteria</taxon>
        <taxon>Bacillati</taxon>
        <taxon>Bacillota</taxon>
        <taxon>Clostridia</taxon>
        <taxon>Eubacteriales</taxon>
        <taxon>Clostridiaceae</taxon>
        <taxon>Clostridium</taxon>
    </lineage>
</organism>
<evidence type="ECO:0000256" key="7">
    <source>
        <dbReference type="ARBA" id="ARBA00022723"/>
    </source>
</evidence>
<name>R4KBI5_CLOPA</name>
<evidence type="ECO:0000256" key="10">
    <source>
        <dbReference type="ARBA" id="ARBA00022842"/>
    </source>
</evidence>
<gene>
    <name evidence="15" type="primary">pheT</name>
    <name evidence="20" type="ORF">Clopa_3088</name>
</gene>
<dbReference type="Gene3D" id="3.50.40.10">
    <property type="entry name" value="Phenylalanyl-trna Synthetase, Chain B, domain 3"/>
    <property type="match status" value="1"/>
</dbReference>
<dbReference type="Proteomes" id="UP000013523">
    <property type="component" value="Chromosome"/>
</dbReference>
<keyword evidence="6 15" id="KW-0436">Ligase</keyword>
<dbReference type="AlphaFoldDB" id="R4KBI5"/>
<dbReference type="GO" id="GO:0004826">
    <property type="term" value="F:phenylalanine-tRNA ligase activity"/>
    <property type="evidence" value="ECO:0007669"/>
    <property type="project" value="UniProtKB-UniRule"/>
</dbReference>
<evidence type="ECO:0000259" key="17">
    <source>
        <dbReference type="PROSITE" id="PS50886"/>
    </source>
</evidence>
<dbReference type="Pfam" id="PF03147">
    <property type="entry name" value="FDX-ACB"/>
    <property type="match status" value="1"/>
</dbReference>
<evidence type="ECO:0000256" key="4">
    <source>
        <dbReference type="ARBA" id="ARBA00022490"/>
    </source>
</evidence>
<dbReference type="KEGG" id="cpas:Clopa_3088"/>
<dbReference type="InterPro" id="IPR036690">
    <property type="entry name" value="Fdx_antiC-bd_sf"/>
</dbReference>
<dbReference type="Gene3D" id="3.30.56.10">
    <property type="match status" value="2"/>
</dbReference>
<keyword evidence="5 16" id="KW-0820">tRNA-binding</keyword>
<dbReference type="FunFam" id="2.40.50.140:FF:000045">
    <property type="entry name" value="Phenylalanine--tRNA ligase beta subunit"/>
    <property type="match status" value="1"/>
</dbReference>
<feature type="domain" description="B5" evidence="19">
    <location>
        <begin position="408"/>
        <end position="483"/>
    </location>
</feature>
<dbReference type="STRING" id="86416.Clopa_3088"/>
<dbReference type="FunFam" id="3.30.70.380:FF:000001">
    <property type="entry name" value="Phenylalanine--tRNA ligase beta subunit"/>
    <property type="match status" value="1"/>
</dbReference>
<dbReference type="GO" id="GO:0016740">
    <property type="term" value="F:transferase activity"/>
    <property type="evidence" value="ECO:0007669"/>
    <property type="project" value="UniProtKB-ARBA"/>
</dbReference>
<dbReference type="GO" id="GO:0000287">
    <property type="term" value="F:magnesium ion binding"/>
    <property type="evidence" value="ECO:0007669"/>
    <property type="project" value="UniProtKB-UniRule"/>
</dbReference>
<dbReference type="PROSITE" id="PS50886">
    <property type="entry name" value="TRBD"/>
    <property type="match status" value="1"/>
</dbReference>
<comment type="catalytic activity">
    <reaction evidence="14 15">
        <text>tRNA(Phe) + L-phenylalanine + ATP = L-phenylalanyl-tRNA(Phe) + AMP + diphosphate + H(+)</text>
        <dbReference type="Rhea" id="RHEA:19413"/>
        <dbReference type="Rhea" id="RHEA-COMP:9668"/>
        <dbReference type="Rhea" id="RHEA-COMP:9699"/>
        <dbReference type="ChEBI" id="CHEBI:15378"/>
        <dbReference type="ChEBI" id="CHEBI:30616"/>
        <dbReference type="ChEBI" id="CHEBI:33019"/>
        <dbReference type="ChEBI" id="CHEBI:58095"/>
        <dbReference type="ChEBI" id="CHEBI:78442"/>
        <dbReference type="ChEBI" id="CHEBI:78531"/>
        <dbReference type="ChEBI" id="CHEBI:456215"/>
        <dbReference type="EC" id="6.1.1.20"/>
    </reaction>
</comment>
<dbReference type="GO" id="GO:0006432">
    <property type="term" value="P:phenylalanyl-tRNA aminoacylation"/>
    <property type="evidence" value="ECO:0007669"/>
    <property type="project" value="UniProtKB-UniRule"/>
</dbReference>
<dbReference type="OrthoDB" id="9805455at2"/>
<dbReference type="FunFam" id="3.30.56.10:FF:000002">
    <property type="entry name" value="Phenylalanine--tRNA ligase beta subunit"/>
    <property type="match status" value="1"/>
</dbReference>
<keyword evidence="21" id="KW-1185">Reference proteome</keyword>
<dbReference type="InterPro" id="IPR004532">
    <property type="entry name" value="Phe-tRNA-ligase_IIc_bsu_bact"/>
</dbReference>
<dbReference type="FunFam" id="3.50.40.10:FF:000001">
    <property type="entry name" value="Phenylalanine--tRNA ligase beta subunit"/>
    <property type="match status" value="1"/>
</dbReference>
<dbReference type="PANTHER" id="PTHR10947">
    <property type="entry name" value="PHENYLALANYL-TRNA SYNTHETASE BETA CHAIN AND LEUCINE-RICH REPEAT-CONTAINING PROTEIN 47"/>
    <property type="match status" value="1"/>
</dbReference>
<dbReference type="Pfam" id="PF17759">
    <property type="entry name" value="tRNA_synthFbeta"/>
    <property type="match status" value="1"/>
</dbReference>